<dbReference type="GO" id="GO:0005829">
    <property type="term" value="C:cytosol"/>
    <property type="evidence" value="ECO:0007669"/>
    <property type="project" value="TreeGrafter"/>
</dbReference>
<accession>A0AAF0BXB2</accession>
<dbReference type="PANTHER" id="PTHR21021">
    <property type="entry name" value="GAF/PUTATIVE CYTOSKELETAL PROTEIN"/>
    <property type="match status" value="1"/>
</dbReference>
<dbReference type="Proteomes" id="UP000032568">
    <property type="component" value="Chromosome"/>
</dbReference>
<dbReference type="SUPFAM" id="SSF55781">
    <property type="entry name" value="GAF domain-like"/>
    <property type="match status" value="1"/>
</dbReference>
<dbReference type="SMART" id="SM00065">
    <property type="entry name" value="GAF"/>
    <property type="match status" value="1"/>
</dbReference>
<keyword evidence="4" id="KW-1185">Reference proteome</keyword>
<reference evidence="3 4" key="2">
    <citation type="journal article" date="2022" name="Mar. Drugs">
        <title>Bioassay-Guided Fractionation Leads to the Detection of Cholic Acid Generated by the Rare Thalassomonas sp.</title>
        <authorList>
            <person name="Pheiffer F."/>
            <person name="Schneider Y.K."/>
            <person name="Hansen E.H."/>
            <person name="Andersen J.H."/>
            <person name="Isaksson J."/>
            <person name="Busche T."/>
            <person name="R C."/>
            <person name="Kalinowski J."/>
            <person name="Zyl L.V."/>
            <person name="Trindade M."/>
        </authorList>
    </citation>
    <scope>NUCLEOTIDE SEQUENCE [LARGE SCALE GENOMIC DNA]</scope>
    <source>
        <strain evidence="3 4">A5K-106</strain>
    </source>
</reference>
<dbReference type="GO" id="GO:0033745">
    <property type="term" value="F:L-methionine-(R)-S-oxide reductase activity"/>
    <property type="evidence" value="ECO:0007669"/>
    <property type="project" value="TreeGrafter"/>
</dbReference>
<sequence length="152" mass="16300">MSKADFYQTLNAQVSAIIAGETDSIANMANISALLFDALDEVNWVGFYRCFDEELVLGPFQGKVACIRIPLGAGVCGTAAKTGEVQRIADVHQFSGHIACDAASNAEIVLPVRKEGKVVAVLDIDSTRFERFDADDQAGLEALVQTFESSLV</sequence>
<dbReference type="InterPro" id="IPR051330">
    <property type="entry name" value="Phosphatase_reg/MetRdx"/>
</dbReference>
<dbReference type="AlphaFoldDB" id="A0AAF0BXB2"/>
<comment type="similarity">
    <text evidence="1">Belongs to the free Met sulfoxide reductase family.</text>
</comment>
<dbReference type="InterPro" id="IPR029016">
    <property type="entry name" value="GAF-like_dom_sf"/>
</dbReference>
<dbReference type="Pfam" id="PF13185">
    <property type="entry name" value="GAF_2"/>
    <property type="match status" value="1"/>
</dbReference>
<evidence type="ECO:0000256" key="1">
    <source>
        <dbReference type="ARBA" id="ARBA00038454"/>
    </source>
</evidence>
<dbReference type="RefSeq" id="WP_044831628.1">
    <property type="nucleotide sequence ID" value="NZ_CP059735.1"/>
</dbReference>
<dbReference type="KEGG" id="tact:SG35_016725"/>
<proteinExistence type="inferred from homology"/>
<dbReference type="EMBL" id="CP059735">
    <property type="protein sequence ID" value="WDD96996.1"/>
    <property type="molecule type" value="Genomic_DNA"/>
</dbReference>
<evidence type="ECO:0000313" key="4">
    <source>
        <dbReference type="Proteomes" id="UP000032568"/>
    </source>
</evidence>
<dbReference type="FunFam" id="3.30.450.40:FF:000008">
    <property type="entry name" value="GAF domain-containing proteins"/>
    <property type="match status" value="1"/>
</dbReference>
<reference evidence="3 4" key="1">
    <citation type="journal article" date="2015" name="Genome Announc.">
        <title>Draft Genome Sequences of Marine Isolates of Thalassomonas viridans and Thalassomonas actiniarum.</title>
        <authorList>
            <person name="Olonade I."/>
            <person name="van Zyl L.J."/>
            <person name="Trindade M."/>
        </authorList>
    </citation>
    <scope>NUCLEOTIDE SEQUENCE [LARGE SCALE GENOMIC DNA]</scope>
    <source>
        <strain evidence="3 4">A5K-106</strain>
    </source>
</reference>
<name>A0AAF0BXB2_9GAMM</name>
<gene>
    <name evidence="3" type="ORF">SG35_016725</name>
</gene>
<evidence type="ECO:0000259" key="2">
    <source>
        <dbReference type="SMART" id="SM00065"/>
    </source>
</evidence>
<evidence type="ECO:0000313" key="3">
    <source>
        <dbReference type="EMBL" id="WDD96996.1"/>
    </source>
</evidence>
<dbReference type="PANTHER" id="PTHR21021:SF15">
    <property type="entry name" value="FREE METHIONINE-R-SULFOXIDE REDUCTASE"/>
    <property type="match status" value="1"/>
</dbReference>
<dbReference type="Gene3D" id="3.30.450.40">
    <property type="match status" value="1"/>
</dbReference>
<feature type="domain" description="GAF" evidence="2">
    <location>
        <begin position="5"/>
        <end position="151"/>
    </location>
</feature>
<dbReference type="InterPro" id="IPR003018">
    <property type="entry name" value="GAF"/>
</dbReference>
<organism evidence="3 4">
    <name type="scientific">Thalassomonas actiniarum</name>
    <dbReference type="NCBI Taxonomy" id="485447"/>
    <lineage>
        <taxon>Bacteria</taxon>
        <taxon>Pseudomonadati</taxon>
        <taxon>Pseudomonadota</taxon>
        <taxon>Gammaproteobacteria</taxon>
        <taxon>Alteromonadales</taxon>
        <taxon>Colwelliaceae</taxon>
        <taxon>Thalassomonas</taxon>
    </lineage>
</organism>
<protein>
    <submittedName>
        <fullName evidence="3">GAF domain-containing protein</fullName>
    </submittedName>
</protein>